<dbReference type="SUPFAM" id="SSF52540">
    <property type="entry name" value="P-loop containing nucleoside triphosphate hydrolases"/>
    <property type="match status" value="1"/>
</dbReference>
<dbReference type="EMBL" id="CP030941">
    <property type="protein sequence ID" value="UUP16332.1"/>
    <property type="molecule type" value="Genomic_DNA"/>
</dbReference>
<keyword evidence="2" id="KW-0808">Transferase</keyword>
<feature type="domain" description="Sulphotransferase Stf0" evidence="1">
    <location>
        <begin position="1"/>
        <end position="170"/>
    </location>
</feature>
<dbReference type="Pfam" id="PF09037">
    <property type="entry name" value="Sulphotransf"/>
    <property type="match status" value="1"/>
</dbReference>
<evidence type="ECO:0000313" key="3">
    <source>
        <dbReference type="Proteomes" id="UP001342418"/>
    </source>
</evidence>
<dbReference type="GO" id="GO:0016740">
    <property type="term" value="F:transferase activity"/>
    <property type="evidence" value="ECO:0007669"/>
    <property type="project" value="UniProtKB-KW"/>
</dbReference>
<name>A0ABY5MHU2_9HYPH</name>
<keyword evidence="3" id="KW-1185">Reference proteome</keyword>
<reference evidence="2 3" key="1">
    <citation type="submission" date="2018-07" db="EMBL/GenBank/DDBJ databases">
        <title>Genome sequence of Nitratireductor thuwali#1536.</title>
        <authorList>
            <person name="Michoud G."/>
            <person name="Merlino G."/>
            <person name="Sefrji F.O."/>
            <person name="Daffonchio D."/>
        </authorList>
    </citation>
    <scope>NUCLEOTIDE SEQUENCE [LARGE SCALE GENOMIC DNA]</scope>
    <source>
        <strain evidence="3">Nit1536</strain>
    </source>
</reference>
<accession>A0ABY5MHU2</accession>
<organism evidence="2 3">
    <name type="scientific">Nitratireductor thuwali</name>
    <dbReference type="NCBI Taxonomy" id="2267699"/>
    <lineage>
        <taxon>Bacteria</taxon>
        <taxon>Pseudomonadati</taxon>
        <taxon>Pseudomonadota</taxon>
        <taxon>Alphaproteobacteria</taxon>
        <taxon>Hyphomicrobiales</taxon>
        <taxon>Phyllobacteriaceae</taxon>
        <taxon>Nitratireductor</taxon>
    </lineage>
</organism>
<dbReference type="EC" id="2.8.2.37" evidence="2"/>
<evidence type="ECO:0000313" key="2">
    <source>
        <dbReference type="EMBL" id="UUP16332.1"/>
    </source>
</evidence>
<gene>
    <name evidence="2" type="primary">stf0</name>
    <name evidence="2" type="ORF">NTH_00778</name>
</gene>
<dbReference type="Gene3D" id="3.40.50.300">
    <property type="entry name" value="P-loop containing nucleotide triphosphate hydrolases"/>
    <property type="match status" value="1"/>
</dbReference>
<evidence type="ECO:0000259" key="1">
    <source>
        <dbReference type="Pfam" id="PF09037"/>
    </source>
</evidence>
<dbReference type="InterPro" id="IPR024628">
    <property type="entry name" value="Sulfotransferase_Stf0_dom"/>
</dbReference>
<dbReference type="Proteomes" id="UP001342418">
    <property type="component" value="Chromosome"/>
</dbReference>
<protein>
    <submittedName>
        <fullName evidence="2">Trehalose 2-sulfotransferase</fullName>
        <ecNumber evidence="2">2.8.2.37</ecNumber>
    </submittedName>
</protein>
<dbReference type="InterPro" id="IPR027417">
    <property type="entry name" value="P-loop_NTPase"/>
</dbReference>
<proteinExistence type="predicted"/>
<sequence length="177" mass="19745">MFGLRLMRKSFDFLMEQLDILCPGLANDAERFEMAFGRTLYIHLTRSDKVAQAVSLIKASQTGLWHLASDGSELERTAPPRPPSYNAGEIARNVAELTAHDEEWVRWFERERIDPVLVGYDVLSDDPKGTVAGILNRLGLDAAAAREISPGVAKLADETSRAWIERYRAEGAQGRTD</sequence>